<comment type="caution">
    <text evidence="2">The sequence shown here is derived from an EMBL/GenBank/DDBJ whole genome shotgun (WGS) entry which is preliminary data.</text>
</comment>
<gene>
    <name evidence="2" type="ORF">DI536_20935</name>
</gene>
<evidence type="ECO:0000313" key="2">
    <source>
        <dbReference type="EMBL" id="PZR09809.1"/>
    </source>
</evidence>
<dbReference type="Gene3D" id="3.40.50.1820">
    <property type="entry name" value="alpha/beta hydrolase"/>
    <property type="match status" value="1"/>
</dbReference>
<dbReference type="PANTHER" id="PTHR43689:SF8">
    <property type="entry name" value="ALPHA_BETA-HYDROLASES SUPERFAMILY PROTEIN"/>
    <property type="match status" value="1"/>
</dbReference>
<dbReference type="AlphaFoldDB" id="A0A2W5T2W3"/>
<organism evidence="2 3">
    <name type="scientific">Archangium gephyra</name>
    <dbReference type="NCBI Taxonomy" id="48"/>
    <lineage>
        <taxon>Bacteria</taxon>
        <taxon>Pseudomonadati</taxon>
        <taxon>Myxococcota</taxon>
        <taxon>Myxococcia</taxon>
        <taxon>Myxococcales</taxon>
        <taxon>Cystobacterineae</taxon>
        <taxon>Archangiaceae</taxon>
        <taxon>Archangium</taxon>
    </lineage>
</organism>
<dbReference type="PRINTS" id="PR00111">
    <property type="entry name" value="ABHYDROLASE"/>
</dbReference>
<name>A0A2W5T2W3_9BACT</name>
<dbReference type="SUPFAM" id="SSF53474">
    <property type="entry name" value="alpha/beta-Hydrolases"/>
    <property type="match status" value="1"/>
</dbReference>
<reference evidence="2 3" key="1">
    <citation type="submission" date="2017-08" db="EMBL/GenBank/DDBJ databases">
        <title>Infants hospitalized years apart are colonized by the same room-sourced microbial strains.</title>
        <authorList>
            <person name="Brooks B."/>
            <person name="Olm M.R."/>
            <person name="Firek B.A."/>
            <person name="Baker R."/>
            <person name="Thomas B.C."/>
            <person name="Morowitz M.J."/>
            <person name="Banfield J.F."/>
        </authorList>
    </citation>
    <scope>NUCLEOTIDE SEQUENCE [LARGE SCALE GENOMIC DNA]</scope>
    <source>
        <strain evidence="2">S2_003_000_R2_14</strain>
    </source>
</reference>
<protein>
    <recommendedName>
        <fullName evidence="1">AB hydrolase-1 domain-containing protein</fullName>
    </recommendedName>
</protein>
<accession>A0A2W5T2W3</accession>
<dbReference type="Pfam" id="PF12697">
    <property type="entry name" value="Abhydrolase_6"/>
    <property type="match status" value="1"/>
</dbReference>
<evidence type="ECO:0000313" key="3">
    <source>
        <dbReference type="Proteomes" id="UP000249061"/>
    </source>
</evidence>
<dbReference type="InterPro" id="IPR029058">
    <property type="entry name" value="AB_hydrolase_fold"/>
</dbReference>
<dbReference type="EMBL" id="QFQP01000019">
    <property type="protein sequence ID" value="PZR09809.1"/>
    <property type="molecule type" value="Genomic_DNA"/>
</dbReference>
<dbReference type="PANTHER" id="PTHR43689">
    <property type="entry name" value="HYDROLASE"/>
    <property type="match status" value="1"/>
</dbReference>
<evidence type="ECO:0000259" key="1">
    <source>
        <dbReference type="Pfam" id="PF12697"/>
    </source>
</evidence>
<feature type="domain" description="AB hydrolase-1" evidence="1">
    <location>
        <begin position="16"/>
        <end position="247"/>
    </location>
</feature>
<dbReference type="Proteomes" id="UP000249061">
    <property type="component" value="Unassembled WGS sequence"/>
</dbReference>
<dbReference type="InterPro" id="IPR000073">
    <property type="entry name" value="AB_hydrolase_1"/>
</dbReference>
<sequence length="253" mass="27889">MSELFFRDEGEGEPMLLIHGLGAQSRVFDPVFARRGDKRLIAVDLPRTARSGKWSSSTPEKVASALLPFLETRAVKKFSVFGHSFGGLVALELATRVPQRLTALNIASAPAVGLPSEFKLLLANPIADWTMSWMGSVPTWRPMLKAYLQLIWGEKKPSNEMLGIYEEATQSKGFYEGMLEALRAVGNFKLEHHVLRDLKIPKRVIWGEKDRLVPVMQGEQLAIAIGVGLEALNGVGHCVPEEAPDAVLSCLTR</sequence>
<proteinExistence type="predicted"/>